<dbReference type="AlphaFoldDB" id="A0A2M6UF97"/>
<keyword evidence="2" id="KW-1185">Reference proteome</keyword>
<evidence type="ECO:0000313" key="2">
    <source>
        <dbReference type="Proteomes" id="UP000228930"/>
    </source>
</evidence>
<name>A0A2M6UF97_9BRAD</name>
<accession>A0A2M6UF97</accession>
<sequence length="84" mass="9421">MHSSHEAGIVRVFKFEIAEITEIAYLLRRAKQWWNGLVEIGLPPAPQTPPSCPGLSRASTFLRREEDVDGRVEPGHDAVEARRA</sequence>
<dbReference type="EMBL" id="LFJC01000003">
    <property type="protein sequence ID" value="PIT03280.1"/>
    <property type="molecule type" value="Genomic_DNA"/>
</dbReference>
<dbReference type="Proteomes" id="UP000228930">
    <property type="component" value="Unassembled WGS sequence"/>
</dbReference>
<evidence type="ECO:0000313" key="1">
    <source>
        <dbReference type="EMBL" id="PIT03280.1"/>
    </source>
</evidence>
<reference evidence="1 2" key="1">
    <citation type="submission" date="2015-06" db="EMBL/GenBank/DDBJ databases">
        <title>Comparative genome analysis of nirS-carrying Bradyrhizobium sp. strains.</title>
        <authorList>
            <person name="Ishii S."/>
            <person name="Jang J."/>
            <person name="Nishizawa T."/>
            <person name="Senoo K."/>
        </authorList>
    </citation>
    <scope>NUCLEOTIDE SEQUENCE [LARGE SCALE GENOMIC DNA]</scope>
    <source>
        <strain evidence="1 2">TSA1</strain>
    </source>
</reference>
<proteinExistence type="predicted"/>
<organism evidence="1 2">
    <name type="scientific">Bradyrhizobium nitroreducens</name>
    <dbReference type="NCBI Taxonomy" id="709803"/>
    <lineage>
        <taxon>Bacteria</taxon>
        <taxon>Pseudomonadati</taxon>
        <taxon>Pseudomonadota</taxon>
        <taxon>Alphaproteobacteria</taxon>
        <taxon>Hyphomicrobiales</taxon>
        <taxon>Nitrobacteraceae</taxon>
        <taxon>Bradyrhizobium</taxon>
    </lineage>
</organism>
<comment type="caution">
    <text evidence="1">The sequence shown here is derived from an EMBL/GenBank/DDBJ whole genome shotgun (WGS) entry which is preliminary data.</text>
</comment>
<protein>
    <submittedName>
        <fullName evidence="1">Uncharacterized protein</fullName>
    </submittedName>
</protein>
<gene>
    <name evidence="1" type="ORF">TSA1_22850</name>
</gene>